<dbReference type="RefSeq" id="WP_358629730.1">
    <property type="nucleotide sequence ID" value="NZ_JBFAEV010000002.1"/>
</dbReference>
<keyword evidence="3" id="KW-1185">Reference proteome</keyword>
<feature type="chain" id="PRO_5045420638" description="Secreted protein" evidence="1">
    <location>
        <begin position="31"/>
        <end position="179"/>
    </location>
</feature>
<sequence length="179" mass="19489">MKLKRLATATAACGLAVGAVVAATATQGSAAPTYKAASATSAAGCENTRVTFYPGSRLSPRYGEWNMDVLVCPTKSPSSWKTQSSIELNATANNLGMTVAEDSKLRTIETGVNKWNRYARYEATFHSQFCVPKVGWPCKSPNIWKARFTITADKKSHEVKVYRHKGSPPDSTFAIWHTP</sequence>
<dbReference type="Proteomes" id="UP001620295">
    <property type="component" value="Unassembled WGS sequence"/>
</dbReference>
<name>A0ABW8LTM4_9ACTN</name>
<dbReference type="EMBL" id="JBJDQH010000008">
    <property type="protein sequence ID" value="MFK4268060.1"/>
    <property type="molecule type" value="Genomic_DNA"/>
</dbReference>
<evidence type="ECO:0000313" key="2">
    <source>
        <dbReference type="EMBL" id="MFK4268060.1"/>
    </source>
</evidence>
<evidence type="ECO:0008006" key="4">
    <source>
        <dbReference type="Google" id="ProtNLM"/>
    </source>
</evidence>
<proteinExistence type="predicted"/>
<accession>A0ABW8LTM4</accession>
<feature type="signal peptide" evidence="1">
    <location>
        <begin position="1"/>
        <end position="30"/>
    </location>
</feature>
<protein>
    <recommendedName>
        <fullName evidence="4">Secreted protein</fullName>
    </recommendedName>
</protein>
<organism evidence="2 3">
    <name type="scientific">Streptomyces milbemycinicus</name>
    <dbReference type="NCBI Taxonomy" id="476552"/>
    <lineage>
        <taxon>Bacteria</taxon>
        <taxon>Bacillati</taxon>
        <taxon>Actinomycetota</taxon>
        <taxon>Actinomycetes</taxon>
        <taxon>Kitasatosporales</taxon>
        <taxon>Streptomycetaceae</taxon>
        <taxon>Streptomyces</taxon>
    </lineage>
</organism>
<comment type="caution">
    <text evidence="2">The sequence shown here is derived from an EMBL/GenBank/DDBJ whole genome shotgun (WGS) entry which is preliminary data.</text>
</comment>
<evidence type="ECO:0000313" key="3">
    <source>
        <dbReference type="Proteomes" id="UP001620295"/>
    </source>
</evidence>
<evidence type="ECO:0000256" key="1">
    <source>
        <dbReference type="SAM" id="SignalP"/>
    </source>
</evidence>
<keyword evidence="1" id="KW-0732">Signal</keyword>
<reference evidence="2 3" key="1">
    <citation type="submission" date="2024-11" db="EMBL/GenBank/DDBJ databases">
        <title>The Natural Products Discovery Center: Release of the First 8490 Sequenced Strains for Exploring Actinobacteria Biosynthetic Diversity.</title>
        <authorList>
            <person name="Kalkreuter E."/>
            <person name="Kautsar S.A."/>
            <person name="Yang D."/>
            <person name="Bader C.D."/>
            <person name="Teijaro C.N."/>
            <person name="Fluegel L."/>
            <person name="Davis C.M."/>
            <person name="Simpson J.R."/>
            <person name="Lauterbach L."/>
            <person name="Steele A.D."/>
            <person name="Gui C."/>
            <person name="Meng S."/>
            <person name="Li G."/>
            <person name="Viehrig K."/>
            <person name="Ye F."/>
            <person name="Su P."/>
            <person name="Kiefer A.F."/>
            <person name="Nichols A."/>
            <person name="Cepeda A.J."/>
            <person name="Yan W."/>
            <person name="Fan B."/>
            <person name="Jiang Y."/>
            <person name="Adhikari A."/>
            <person name="Zheng C.-J."/>
            <person name="Schuster L."/>
            <person name="Cowan T.M."/>
            <person name="Smanski M.J."/>
            <person name="Chevrette M.G."/>
            <person name="De Carvalho L.P.S."/>
            <person name="Shen B."/>
        </authorList>
    </citation>
    <scope>NUCLEOTIDE SEQUENCE [LARGE SCALE GENOMIC DNA]</scope>
    <source>
        <strain evidence="2 3">NPDC020863</strain>
    </source>
</reference>
<gene>
    <name evidence="2" type="ORF">ACI2L5_24425</name>
</gene>